<name>A0A8J3JDM8_9ACTN</name>
<dbReference type="AlphaFoldDB" id="A0A8J3JDM8"/>
<accession>A0A8J3JDM8</accession>
<protein>
    <recommendedName>
        <fullName evidence="5">DUF4878 domain-containing protein</fullName>
    </recommendedName>
</protein>
<keyword evidence="2" id="KW-0812">Transmembrane</keyword>
<feature type="transmembrane region" description="Helical" evidence="2">
    <location>
        <begin position="33"/>
        <end position="58"/>
    </location>
</feature>
<evidence type="ECO:0000313" key="3">
    <source>
        <dbReference type="EMBL" id="GIF78652.1"/>
    </source>
</evidence>
<evidence type="ECO:0000313" key="4">
    <source>
        <dbReference type="Proteomes" id="UP000601223"/>
    </source>
</evidence>
<gene>
    <name evidence="3" type="ORF">Cba03nite_00010</name>
</gene>
<dbReference type="EMBL" id="BONF01000001">
    <property type="protein sequence ID" value="GIF78652.1"/>
    <property type="molecule type" value="Genomic_DNA"/>
</dbReference>
<comment type="caution">
    <text evidence="3">The sequence shown here is derived from an EMBL/GenBank/DDBJ whole genome shotgun (WGS) entry which is preliminary data.</text>
</comment>
<organism evidence="3 4">
    <name type="scientific">Catellatospora bangladeshensis</name>
    <dbReference type="NCBI Taxonomy" id="310355"/>
    <lineage>
        <taxon>Bacteria</taxon>
        <taxon>Bacillati</taxon>
        <taxon>Actinomycetota</taxon>
        <taxon>Actinomycetes</taxon>
        <taxon>Micromonosporales</taxon>
        <taxon>Micromonosporaceae</taxon>
        <taxon>Catellatospora</taxon>
    </lineage>
</organism>
<dbReference type="Proteomes" id="UP000601223">
    <property type="component" value="Unassembled WGS sequence"/>
</dbReference>
<reference evidence="3 4" key="1">
    <citation type="submission" date="2021-01" db="EMBL/GenBank/DDBJ databases">
        <title>Whole genome shotgun sequence of Catellatospora bangladeshensis NBRC 107357.</title>
        <authorList>
            <person name="Komaki H."/>
            <person name="Tamura T."/>
        </authorList>
    </citation>
    <scope>NUCLEOTIDE SEQUENCE [LARGE SCALE GENOMIC DNA]</scope>
    <source>
        <strain evidence="3 4">NBRC 107357</strain>
    </source>
</reference>
<dbReference type="RefSeq" id="WP_203740194.1">
    <property type="nucleotide sequence ID" value="NZ_BONF01000001.1"/>
</dbReference>
<keyword evidence="2" id="KW-0472">Membrane</keyword>
<keyword evidence="2" id="KW-1133">Transmembrane helix</keyword>
<proteinExistence type="predicted"/>
<evidence type="ECO:0008006" key="5">
    <source>
        <dbReference type="Google" id="ProtNLM"/>
    </source>
</evidence>
<evidence type="ECO:0000256" key="1">
    <source>
        <dbReference type="SAM" id="MobiDB-lite"/>
    </source>
</evidence>
<feature type="compositionally biased region" description="Pro residues" evidence="1">
    <location>
        <begin position="1"/>
        <end position="21"/>
    </location>
</feature>
<sequence length="168" mass="17514">MTHVPTPPVPPGPGAAPPFPAAPAEGGGTRLGWALGAAGLIVALCCGGGLVAGVGLAVTGVKAINERAQVAVGGYLGALKDERYEDAYDMLCDAEQRRLTLDRFTSQERARPDRLASYELGDVELAADITLPVTERYTDGDSAQVTYLLVQNTKTTALEVCGKRSGTR</sequence>
<keyword evidence="4" id="KW-1185">Reference proteome</keyword>
<evidence type="ECO:0000256" key="2">
    <source>
        <dbReference type="SAM" id="Phobius"/>
    </source>
</evidence>
<feature type="region of interest" description="Disordered" evidence="1">
    <location>
        <begin position="1"/>
        <end position="23"/>
    </location>
</feature>